<dbReference type="EnsemblFungi" id="EJT75598">
    <property type="protein sequence ID" value="EJT75598"/>
    <property type="gene ID" value="GGTG_05531"/>
</dbReference>
<dbReference type="Proteomes" id="UP000006039">
    <property type="component" value="Unassembled WGS sequence"/>
</dbReference>
<proteinExistence type="predicted"/>
<reference evidence="3" key="4">
    <citation type="journal article" date="2015" name="G3 (Bethesda)">
        <title>Genome sequences of three phytopathogenic species of the Magnaporthaceae family of fungi.</title>
        <authorList>
            <person name="Okagaki L.H."/>
            <person name="Nunes C.C."/>
            <person name="Sailsbery J."/>
            <person name="Clay B."/>
            <person name="Brown D."/>
            <person name="John T."/>
            <person name="Oh Y."/>
            <person name="Young N."/>
            <person name="Fitzgerald M."/>
            <person name="Haas B.J."/>
            <person name="Zeng Q."/>
            <person name="Young S."/>
            <person name="Adiconis X."/>
            <person name="Fan L."/>
            <person name="Levin J.Z."/>
            <person name="Mitchell T.K."/>
            <person name="Okubara P.A."/>
            <person name="Farman M.L."/>
            <person name="Kohn L.M."/>
            <person name="Birren B."/>
            <person name="Ma L.-J."/>
            <person name="Dean R.A."/>
        </authorList>
    </citation>
    <scope>NUCLEOTIDE SEQUENCE</scope>
    <source>
        <strain evidence="3">R3-111a-1</strain>
    </source>
</reference>
<reference evidence="2" key="3">
    <citation type="submission" date="2010-09" db="EMBL/GenBank/DDBJ databases">
        <title>Annotation of Gaeumannomyces graminis var. tritici R3-111a-1.</title>
        <authorList>
            <consortium name="The Broad Institute Genome Sequencing Platform"/>
            <person name="Ma L.-J."/>
            <person name="Dead R."/>
            <person name="Young S.K."/>
            <person name="Zeng Q."/>
            <person name="Gargeya S."/>
            <person name="Fitzgerald M."/>
            <person name="Haas B."/>
            <person name="Abouelleil A."/>
            <person name="Alvarado L."/>
            <person name="Arachchi H.M."/>
            <person name="Berlin A."/>
            <person name="Brown A."/>
            <person name="Chapman S.B."/>
            <person name="Chen Z."/>
            <person name="Dunbar C."/>
            <person name="Freedman E."/>
            <person name="Gearin G."/>
            <person name="Gellesch M."/>
            <person name="Goldberg J."/>
            <person name="Griggs A."/>
            <person name="Gujja S."/>
            <person name="Heiman D."/>
            <person name="Howarth C."/>
            <person name="Larson L."/>
            <person name="Lui A."/>
            <person name="MacDonald P.J.P."/>
            <person name="Mehta T."/>
            <person name="Montmayeur A."/>
            <person name="Murphy C."/>
            <person name="Neiman D."/>
            <person name="Pearson M."/>
            <person name="Priest M."/>
            <person name="Roberts A."/>
            <person name="Saif S."/>
            <person name="Shea T."/>
            <person name="Shenoy N."/>
            <person name="Sisk P."/>
            <person name="Stolte C."/>
            <person name="Sykes S."/>
            <person name="Yandava C."/>
            <person name="Wortman J."/>
            <person name="Nusbaum C."/>
            <person name="Birren B."/>
        </authorList>
    </citation>
    <scope>NUCLEOTIDE SEQUENCE</scope>
    <source>
        <strain evidence="2">R3-111a-1</strain>
    </source>
</reference>
<evidence type="ECO:0000256" key="1">
    <source>
        <dbReference type="SAM" id="SignalP"/>
    </source>
</evidence>
<evidence type="ECO:0000313" key="2">
    <source>
        <dbReference type="EMBL" id="EJT75598.1"/>
    </source>
</evidence>
<dbReference type="RefSeq" id="XP_009221598.1">
    <property type="nucleotide sequence ID" value="XM_009223334.1"/>
</dbReference>
<dbReference type="eggNOG" id="ENOG502RN16">
    <property type="taxonomic scope" value="Eukaryota"/>
</dbReference>
<reference evidence="3" key="5">
    <citation type="submission" date="2018-04" db="UniProtKB">
        <authorList>
            <consortium name="EnsemblFungi"/>
        </authorList>
    </citation>
    <scope>IDENTIFICATION</scope>
    <source>
        <strain evidence="3">R3-111a-1</strain>
    </source>
</reference>
<dbReference type="AlphaFoldDB" id="J3NW66"/>
<keyword evidence="1" id="KW-0732">Signal</keyword>
<reference evidence="2" key="2">
    <citation type="submission" date="2010-07" db="EMBL/GenBank/DDBJ databases">
        <authorList>
            <consortium name="The Broad Institute Genome Sequencing Platform"/>
            <consortium name="Broad Institute Genome Sequencing Center for Infectious Disease"/>
            <person name="Ma L.-J."/>
            <person name="Dead R."/>
            <person name="Young S."/>
            <person name="Zeng Q."/>
            <person name="Koehrsen M."/>
            <person name="Alvarado L."/>
            <person name="Berlin A."/>
            <person name="Chapman S.B."/>
            <person name="Chen Z."/>
            <person name="Freedman E."/>
            <person name="Gellesch M."/>
            <person name="Goldberg J."/>
            <person name="Griggs A."/>
            <person name="Gujja S."/>
            <person name="Heilman E.R."/>
            <person name="Heiman D."/>
            <person name="Hepburn T."/>
            <person name="Howarth C."/>
            <person name="Jen D."/>
            <person name="Larson L."/>
            <person name="Mehta T."/>
            <person name="Neiman D."/>
            <person name="Pearson M."/>
            <person name="Roberts A."/>
            <person name="Saif S."/>
            <person name="Shea T."/>
            <person name="Shenoy N."/>
            <person name="Sisk P."/>
            <person name="Stolte C."/>
            <person name="Sykes S."/>
            <person name="Walk T."/>
            <person name="White J."/>
            <person name="Yandava C."/>
            <person name="Haas B."/>
            <person name="Nusbaum C."/>
            <person name="Birren B."/>
        </authorList>
    </citation>
    <scope>NUCLEOTIDE SEQUENCE</scope>
    <source>
        <strain evidence="2">R3-111a-1</strain>
    </source>
</reference>
<organism evidence="2">
    <name type="scientific">Gaeumannomyces tritici (strain R3-111a-1)</name>
    <name type="common">Wheat and barley take-all root rot fungus</name>
    <name type="synonym">Gaeumannomyces graminis var. tritici</name>
    <dbReference type="NCBI Taxonomy" id="644352"/>
    <lineage>
        <taxon>Eukaryota</taxon>
        <taxon>Fungi</taxon>
        <taxon>Dikarya</taxon>
        <taxon>Ascomycota</taxon>
        <taxon>Pezizomycotina</taxon>
        <taxon>Sordariomycetes</taxon>
        <taxon>Sordariomycetidae</taxon>
        <taxon>Magnaporthales</taxon>
        <taxon>Magnaporthaceae</taxon>
        <taxon>Gaeumannomyces</taxon>
    </lineage>
</organism>
<sequence length="229" mass="24192">MRLLSVALPAFFGIAPATTSGVSLHYRFTVNLLPADAGAQGSAAGSDLVPVVTMNQPLGSGVLHSVQTSVNMGPGCEACESCIHGCDSVFEGLCTAVCFDTQKRNDCRSCPISDGRFDIFVNIADVLATTDVLEKHGLLGANLSTDDAWRRWKQSGLKLNSLVELRPSLPVNASERLQEGGLVRNCSVCNGLVAACLIFVWLPFIWLPCIISAAGTSVCSCCLEQPGCL</sequence>
<name>J3NW66_GAET3</name>
<keyword evidence="4" id="KW-1185">Reference proteome</keyword>
<dbReference type="VEuPathDB" id="FungiDB:GGTG_05531"/>
<dbReference type="HOGENOM" id="CLU_1133794_0_0_1"/>
<dbReference type="EMBL" id="GL385397">
    <property type="protein sequence ID" value="EJT75598.1"/>
    <property type="molecule type" value="Genomic_DNA"/>
</dbReference>
<feature type="chain" id="PRO_5015094537" evidence="1">
    <location>
        <begin position="22"/>
        <end position="229"/>
    </location>
</feature>
<dbReference type="GeneID" id="20345989"/>
<accession>J3NW66</accession>
<protein>
    <submittedName>
        <fullName evidence="2 3">Uncharacterized protein</fullName>
    </submittedName>
</protein>
<reference evidence="4" key="1">
    <citation type="submission" date="2010-07" db="EMBL/GenBank/DDBJ databases">
        <title>The genome sequence of Gaeumannomyces graminis var. tritici strain R3-111a-1.</title>
        <authorList>
            <consortium name="The Broad Institute Genome Sequencing Platform"/>
            <person name="Ma L.-J."/>
            <person name="Dead R."/>
            <person name="Young S."/>
            <person name="Zeng Q."/>
            <person name="Koehrsen M."/>
            <person name="Alvarado L."/>
            <person name="Berlin A."/>
            <person name="Chapman S.B."/>
            <person name="Chen Z."/>
            <person name="Freedman E."/>
            <person name="Gellesch M."/>
            <person name="Goldberg J."/>
            <person name="Griggs A."/>
            <person name="Gujja S."/>
            <person name="Heilman E.R."/>
            <person name="Heiman D."/>
            <person name="Hepburn T."/>
            <person name="Howarth C."/>
            <person name="Jen D."/>
            <person name="Larson L."/>
            <person name="Mehta T."/>
            <person name="Neiman D."/>
            <person name="Pearson M."/>
            <person name="Roberts A."/>
            <person name="Saif S."/>
            <person name="Shea T."/>
            <person name="Shenoy N."/>
            <person name="Sisk P."/>
            <person name="Stolte C."/>
            <person name="Sykes S."/>
            <person name="Walk T."/>
            <person name="White J."/>
            <person name="Yandava C."/>
            <person name="Haas B."/>
            <person name="Nusbaum C."/>
            <person name="Birren B."/>
        </authorList>
    </citation>
    <scope>NUCLEOTIDE SEQUENCE [LARGE SCALE GENOMIC DNA]</scope>
    <source>
        <strain evidence="4">R3-111a-1</strain>
    </source>
</reference>
<evidence type="ECO:0000313" key="3">
    <source>
        <dbReference type="EnsemblFungi" id="EJT75598"/>
    </source>
</evidence>
<dbReference type="OrthoDB" id="1932324at2759"/>
<gene>
    <name evidence="3" type="primary">20345989</name>
    <name evidence="2" type="ORF">GGTG_05531</name>
</gene>
<feature type="signal peptide" evidence="1">
    <location>
        <begin position="1"/>
        <end position="21"/>
    </location>
</feature>
<evidence type="ECO:0000313" key="4">
    <source>
        <dbReference type="Proteomes" id="UP000006039"/>
    </source>
</evidence>